<comment type="subcellular location">
    <subcellularLocation>
        <location evidence="1">Mitochondrion inner membrane</location>
        <topology evidence="1">Multi-pass membrane protein</topology>
    </subcellularLocation>
</comment>
<protein>
    <recommendedName>
        <fullName evidence="3 9">Cytochrome c oxidase subunit 3</fullName>
    </recommendedName>
</protein>
<evidence type="ECO:0000256" key="4">
    <source>
        <dbReference type="ARBA" id="ARBA00022692"/>
    </source>
</evidence>
<comment type="function">
    <text evidence="9">Component of the cytochrome c oxidase, the last enzyme in the mitochondrial electron transport chain which drives oxidative phosphorylation. The respiratory chain contains 3 multisubunit complexes succinate dehydrogenase (complex II, CII), ubiquinol-cytochrome c oxidoreductase (cytochrome b-c1 complex, complex III, CIII) and cytochrome c oxidase (complex IV, CIV), that cooperate to transfer electrons derived from NADH and succinate to molecular oxygen, creating an electrochemical gradient over the inner membrane that drives transmembrane transport and the ATP synthase. Cytochrome c oxidase is the component of the respiratory chain that catalyzes the reduction of oxygen to water. Electrons originating from reduced cytochrome c in the intermembrane space (IMS) are transferred via the dinuclear copper A center (CU(A)) of subunit 2 and heme A of subunit 1 to the active site in subunit 1, a binuclear center (BNC) formed by heme A3 and copper B (CU(B)). The BNC reduces molecular oxygen to 2 water molecules using 4 electrons from cytochrome c in the IMS and 4 protons from the mitochondrial matrix.</text>
</comment>
<organism evidence="12">
    <name type="scientific">Jaminaea angkorensis</name>
    <dbReference type="NCBI Taxonomy" id="542766"/>
    <lineage>
        <taxon>Eukaryota</taxon>
        <taxon>Fungi</taxon>
        <taxon>Dikarya</taxon>
        <taxon>Basidiomycota</taxon>
        <taxon>Ustilaginomycotina</taxon>
        <taxon>Exobasidiomycetes</taxon>
        <taxon>Microstromatales</taxon>
        <taxon>Microstromatales incertae sedis</taxon>
        <taxon>Jaminaea</taxon>
    </lineage>
</organism>
<feature type="transmembrane region" description="Helical" evidence="10">
    <location>
        <begin position="31"/>
        <end position="50"/>
    </location>
</feature>
<dbReference type="Gene3D" id="1.20.120.80">
    <property type="entry name" value="Cytochrome c oxidase, subunit III, four-helix bundle"/>
    <property type="match status" value="1"/>
</dbReference>
<dbReference type="FunFam" id="1.20.120.80:FF:000002">
    <property type="entry name" value="Cytochrome c oxidase subunit 3"/>
    <property type="match status" value="1"/>
</dbReference>
<evidence type="ECO:0000259" key="11">
    <source>
        <dbReference type="PROSITE" id="PS50253"/>
    </source>
</evidence>
<dbReference type="GeneID" id="18129045"/>
<gene>
    <name evidence="12" type="primary">cox3</name>
</gene>
<evidence type="ECO:0000256" key="6">
    <source>
        <dbReference type="ARBA" id="ARBA00022989"/>
    </source>
</evidence>
<dbReference type="Pfam" id="PF00510">
    <property type="entry name" value="COX3"/>
    <property type="match status" value="1"/>
</dbReference>
<dbReference type="CDD" id="cd01665">
    <property type="entry name" value="Cyt_c_Oxidase_III"/>
    <property type="match status" value="1"/>
</dbReference>
<evidence type="ECO:0000256" key="10">
    <source>
        <dbReference type="SAM" id="Phobius"/>
    </source>
</evidence>
<dbReference type="Gene3D" id="1.10.287.70">
    <property type="match status" value="1"/>
</dbReference>
<dbReference type="GO" id="GO:0004129">
    <property type="term" value="F:cytochrome-c oxidase activity"/>
    <property type="evidence" value="ECO:0007669"/>
    <property type="project" value="UniProtKB-EC"/>
</dbReference>
<evidence type="ECO:0000256" key="5">
    <source>
        <dbReference type="ARBA" id="ARBA00022967"/>
    </source>
</evidence>
<keyword evidence="6 10" id="KW-1133">Transmembrane helix</keyword>
<dbReference type="InterPro" id="IPR033945">
    <property type="entry name" value="Cyt_c_oxase_su3_dom"/>
</dbReference>
<dbReference type="GO" id="GO:0005743">
    <property type="term" value="C:mitochondrial inner membrane"/>
    <property type="evidence" value="ECO:0007669"/>
    <property type="project" value="UniProtKB-SubCell"/>
</dbReference>
<dbReference type="GO" id="GO:0006123">
    <property type="term" value="P:mitochondrial electron transport, cytochrome c to oxygen"/>
    <property type="evidence" value="ECO:0007669"/>
    <property type="project" value="UniProtKB-ARBA"/>
</dbReference>
<dbReference type="GO" id="GO:0045277">
    <property type="term" value="C:respiratory chain complex IV"/>
    <property type="evidence" value="ECO:0007669"/>
    <property type="project" value="UniProtKB-ARBA"/>
</dbReference>
<dbReference type="InterPro" id="IPR000298">
    <property type="entry name" value="Cyt_c_oxidase-like_su3"/>
</dbReference>
<keyword evidence="4 9" id="KW-0812">Transmembrane</keyword>
<keyword evidence="5" id="KW-1278">Translocase</keyword>
<dbReference type="FunFam" id="1.10.287.70:FF:000082">
    <property type="entry name" value="Cytochrome c oxidase subunit 3"/>
    <property type="match status" value="1"/>
</dbReference>
<feature type="transmembrane region" description="Helical" evidence="10">
    <location>
        <begin position="224"/>
        <end position="242"/>
    </location>
</feature>
<reference evidence="12" key="1">
    <citation type="journal article" date="2014" name="Curr. Genet.">
        <title>Mitochondrial genome of the basidiomycetous yeast Jaminaea angkorensis.</title>
        <authorList>
            <person name="Hegedusova E."/>
            <person name="Brejova B."/>
            <person name="Tomaska L."/>
            <person name="Sipiczki M."/>
            <person name="Nosek J."/>
        </authorList>
    </citation>
    <scope>NUCLEOTIDE SEQUENCE</scope>
    <source>
        <strain evidence="12">C5b</strain>
    </source>
</reference>
<dbReference type="SUPFAM" id="SSF81452">
    <property type="entry name" value="Cytochrome c oxidase subunit III-like"/>
    <property type="match status" value="1"/>
</dbReference>
<dbReference type="AlphaFoldDB" id="V9N2T7"/>
<evidence type="ECO:0000256" key="1">
    <source>
        <dbReference type="ARBA" id="ARBA00004448"/>
    </source>
</evidence>
<dbReference type="PROSITE" id="PS50253">
    <property type="entry name" value="COX3"/>
    <property type="match status" value="1"/>
</dbReference>
<sequence length="283" mass="31572">MNNQLQGGSPVANYKHQFPYQPFHLVTPSPWPLLTSFALLILTSATVIYFNGYQSPFGGSGLSLLFLGLITTVGAMILWFRDVITEGTFLGDHTYVVQKGITMSVGLFILSEVFFFVSVFWAFFHSSLSPTVELGSQWPPLGIPTINPFELPLLNTVLLLSSGATVTYAHHSLIQGNRYGVILGTLMTLIFAVLFTICQGIEYYNAGFTIADGTYGSTFFFSTGFHGIHVLVGTAFIAVAFFRMLSYHLTDHHHLGFEASILYWHFVDVVWLFLFVSIYWWGS</sequence>
<keyword evidence="7 10" id="KW-0472">Membrane</keyword>
<accession>V9N2T7</accession>
<evidence type="ECO:0000256" key="2">
    <source>
        <dbReference type="ARBA" id="ARBA00010581"/>
    </source>
</evidence>
<evidence type="ECO:0000256" key="3">
    <source>
        <dbReference type="ARBA" id="ARBA00015944"/>
    </source>
</evidence>
<feature type="transmembrane region" description="Helical" evidence="10">
    <location>
        <begin position="181"/>
        <end position="204"/>
    </location>
</feature>
<dbReference type="EMBL" id="KC628747">
    <property type="protein sequence ID" value="AGJ71968.1"/>
    <property type="molecule type" value="Genomic_DNA"/>
</dbReference>
<evidence type="ECO:0000256" key="7">
    <source>
        <dbReference type="ARBA" id="ARBA00023136"/>
    </source>
</evidence>
<dbReference type="InterPro" id="IPR024791">
    <property type="entry name" value="Cyt_c/ubiquinol_Oxase_su3"/>
</dbReference>
<dbReference type="InterPro" id="IPR013833">
    <property type="entry name" value="Cyt_c_oxidase_su3_a-hlx"/>
</dbReference>
<feature type="transmembrane region" description="Helical" evidence="10">
    <location>
        <begin position="262"/>
        <end position="282"/>
    </location>
</feature>
<name>V9N2T7_9BASI</name>
<evidence type="ECO:0000256" key="8">
    <source>
        <dbReference type="ARBA" id="ARBA00049512"/>
    </source>
</evidence>
<evidence type="ECO:0000256" key="9">
    <source>
        <dbReference type="RuleBase" id="RU003375"/>
    </source>
</evidence>
<dbReference type="PANTHER" id="PTHR11403:SF7">
    <property type="entry name" value="CYTOCHROME C OXIDASE SUBUNIT 3"/>
    <property type="match status" value="1"/>
</dbReference>
<comment type="catalytic activity">
    <reaction evidence="8">
        <text>4 Fe(II)-[cytochrome c] + O2 + 8 H(+)(in) = 4 Fe(III)-[cytochrome c] + 2 H2O + 4 H(+)(out)</text>
        <dbReference type="Rhea" id="RHEA:11436"/>
        <dbReference type="Rhea" id="RHEA-COMP:10350"/>
        <dbReference type="Rhea" id="RHEA-COMP:14399"/>
        <dbReference type="ChEBI" id="CHEBI:15377"/>
        <dbReference type="ChEBI" id="CHEBI:15378"/>
        <dbReference type="ChEBI" id="CHEBI:15379"/>
        <dbReference type="ChEBI" id="CHEBI:29033"/>
        <dbReference type="ChEBI" id="CHEBI:29034"/>
        <dbReference type="EC" id="7.1.1.9"/>
    </reaction>
    <physiologicalReaction direction="left-to-right" evidence="8">
        <dbReference type="Rhea" id="RHEA:11437"/>
    </physiologicalReaction>
</comment>
<keyword evidence="9 12" id="KW-0496">Mitochondrion</keyword>
<geneLocation type="mitochondrion" evidence="12"/>
<dbReference type="InterPro" id="IPR035973">
    <property type="entry name" value="Cyt_c_oxidase_su3-like_sf"/>
</dbReference>
<feature type="domain" description="Heme-copper oxidase subunit III family profile" evidence="11">
    <location>
        <begin position="19"/>
        <end position="283"/>
    </location>
</feature>
<dbReference type="PANTHER" id="PTHR11403">
    <property type="entry name" value="CYTOCHROME C OXIDASE SUBUNIT III"/>
    <property type="match status" value="1"/>
</dbReference>
<evidence type="ECO:0000313" key="12">
    <source>
        <dbReference type="EMBL" id="AGJ71968.1"/>
    </source>
</evidence>
<dbReference type="RefSeq" id="YP_008994137.1">
    <property type="nucleotide sequence ID" value="NC_023248.1"/>
</dbReference>
<comment type="similarity">
    <text evidence="2 9">Belongs to the cytochrome c oxidase subunit 3 family.</text>
</comment>
<proteinExistence type="inferred from homology"/>
<feature type="transmembrane region" description="Helical" evidence="10">
    <location>
        <begin position="62"/>
        <end position="80"/>
    </location>
</feature>
<feature type="transmembrane region" description="Helical" evidence="10">
    <location>
        <begin position="100"/>
        <end position="124"/>
    </location>
</feature>